<proteinExistence type="predicted"/>
<dbReference type="Proteomes" id="UP000199236">
    <property type="component" value="Unassembled WGS sequence"/>
</dbReference>
<dbReference type="InterPro" id="IPR016032">
    <property type="entry name" value="Sig_transdc_resp-reg_C-effctor"/>
</dbReference>
<evidence type="ECO:0000256" key="2">
    <source>
        <dbReference type="ARBA" id="ARBA00023125"/>
    </source>
</evidence>
<dbReference type="PROSITE" id="PS00622">
    <property type="entry name" value="HTH_LUXR_1"/>
    <property type="match status" value="1"/>
</dbReference>
<name>A0A1I5I6E8_9HYPH</name>
<dbReference type="GO" id="GO:0003677">
    <property type="term" value="F:DNA binding"/>
    <property type="evidence" value="ECO:0007669"/>
    <property type="project" value="UniProtKB-KW"/>
</dbReference>
<dbReference type="PANTHER" id="PTHR44688:SF16">
    <property type="entry name" value="DNA-BINDING TRANSCRIPTIONAL ACTIVATOR DEVR_DOSR"/>
    <property type="match status" value="1"/>
</dbReference>
<keyword evidence="6" id="KW-1185">Reference proteome</keyword>
<dbReference type="CDD" id="cd06170">
    <property type="entry name" value="LuxR_C_like"/>
    <property type="match status" value="1"/>
</dbReference>
<protein>
    <submittedName>
        <fullName evidence="5">DNA-binding response regulator, NarL/FixJ family, contains REC and HTH domains</fullName>
    </submittedName>
</protein>
<gene>
    <name evidence="5" type="ORF">SAMN04488056_10851</name>
</gene>
<evidence type="ECO:0000313" key="5">
    <source>
        <dbReference type="EMBL" id="SFO55641.1"/>
    </source>
</evidence>
<accession>A0A1I5I6E8</accession>
<sequence length="228" mass="25573">MIENSNTIANRKKRLAYIDAEPLIFEGAKALLNGSDFVVVRAMDDFEQTSVEQALSLHPDIVMIRVQNIEEGEVLIDQLGSRGINVPFVFLDADEKLSELFKERGSNYAFLSRTVTSQNFMNAVSIVANGGNYIDPNILLNKHNGHRSINSETDNAQDDQIEISILSEREKTVLHQVALGHYSKEIAANLNLSIKTIETYKNRAMNKLQLADRASIVRYAVTNGWFDT</sequence>
<organism evidence="5 6">
    <name type="scientific">Cohaesibacter marisflavi</name>
    <dbReference type="NCBI Taxonomy" id="655353"/>
    <lineage>
        <taxon>Bacteria</taxon>
        <taxon>Pseudomonadati</taxon>
        <taxon>Pseudomonadota</taxon>
        <taxon>Alphaproteobacteria</taxon>
        <taxon>Hyphomicrobiales</taxon>
        <taxon>Cohaesibacteraceae</taxon>
    </lineage>
</organism>
<evidence type="ECO:0000256" key="3">
    <source>
        <dbReference type="ARBA" id="ARBA00023163"/>
    </source>
</evidence>
<dbReference type="PANTHER" id="PTHR44688">
    <property type="entry name" value="DNA-BINDING TRANSCRIPTIONAL ACTIVATOR DEVR_DOSR"/>
    <property type="match status" value="1"/>
</dbReference>
<dbReference type="Gene3D" id="3.40.50.2300">
    <property type="match status" value="1"/>
</dbReference>
<keyword evidence="2 5" id="KW-0238">DNA-binding</keyword>
<dbReference type="GO" id="GO:0006355">
    <property type="term" value="P:regulation of DNA-templated transcription"/>
    <property type="evidence" value="ECO:0007669"/>
    <property type="project" value="InterPro"/>
</dbReference>
<evidence type="ECO:0000259" key="4">
    <source>
        <dbReference type="PROSITE" id="PS50043"/>
    </source>
</evidence>
<dbReference type="Pfam" id="PF00196">
    <property type="entry name" value="GerE"/>
    <property type="match status" value="1"/>
</dbReference>
<dbReference type="PRINTS" id="PR00038">
    <property type="entry name" value="HTHLUXR"/>
</dbReference>
<dbReference type="EMBL" id="FOVR01000008">
    <property type="protein sequence ID" value="SFO55641.1"/>
    <property type="molecule type" value="Genomic_DNA"/>
</dbReference>
<dbReference type="PROSITE" id="PS50043">
    <property type="entry name" value="HTH_LUXR_2"/>
    <property type="match status" value="1"/>
</dbReference>
<dbReference type="STRING" id="655353.SAMN04488056_10851"/>
<keyword evidence="1" id="KW-0805">Transcription regulation</keyword>
<keyword evidence="3" id="KW-0804">Transcription</keyword>
<feature type="domain" description="HTH luxR-type" evidence="4">
    <location>
        <begin position="159"/>
        <end position="224"/>
    </location>
</feature>
<reference evidence="5 6" key="1">
    <citation type="submission" date="2016-10" db="EMBL/GenBank/DDBJ databases">
        <authorList>
            <person name="de Groot N.N."/>
        </authorList>
    </citation>
    <scope>NUCLEOTIDE SEQUENCE [LARGE SCALE GENOMIC DNA]</scope>
    <source>
        <strain evidence="5 6">CGMCC 1.9157</strain>
    </source>
</reference>
<dbReference type="AlphaFoldDB" id="A0A1I5I6E8"/>
<dbReference type="InterPro" id="IPR000792">
    <property type="entry name" value="Tscrpt_reg_LuxR_C"/>
</dbReference>
<dbReference type="SUPFAM" id="SSF46894">
    <property type="entry name" value="C-terminal effector domain of the bipartite response regulators"/>
    <property type="match status" value="1"/>
</dbReference>
<dbReference type="OrthoDB" id="9814495at2"/>
<dbReference type="SMART" id="SM00421">
    <property type="entry name" value="HTH_LUXR"/>
    <property type="match status" value="1"/>
</dbReference>
<evidence type="ECO:0000313" key="6">
    <source>
        <dbReference type="Proteomes" id="UP000199236"/>
    </source>
</evidence>
<evidence type="ECO:0000256" key="1">
    <source>
        <dbReference type="ARBA" id="ARBA00023015"/>
    </source>
</evidence>